<gene>
    <name evidence="2" type="ORF">ASIM_LOCUS19091</name>
</gene>
<dbReference type="Pfam" id="PF13423">
    <property type="entry name" value="UCH_1"/>
    <property type="match status" value="1"/>
</dbReference>
<accession>A0A0M3KFE4</accession>
<dbReference type="InterPro" id="IPR028881">
    <property type="entry name" value="PAN2_UCH_dom"/>
</dbReference>
<sequence length="149" mass="17412">ETVRDTSPQSIPKFYRRVYVRPSRYNSEEFEYLRYNRTELIPIEGQPSLPQASAVLLALFHITLIRNVFLRHLCFNVDCLSCEIGFLFRMLADRVPLQPASASNFVRCLRSIDAAKKLFDESAEQASLLSRTRSFVQFLWNRLKEVIYS</sequence>
<reference evidence="4" key="1">
    <citation type="submission" date="2017-02" db="UniProtKB">
        <authorList>
            <consortium name="WormBaseParasite"/>
        </authorList>
    </citation>
    <scope>IDENTIFICATION</scope>
</reference>
<name>A0A0M3KFE4_ANISI</name>
<evidence type="ECO:0000313" key="2">
    <source>
        <dbReference type="EMBL" id="VDK67513.1"/>
    </source>
</evidence>
<dbReference type="GO" id="GO:0004535">
    <property type="term" value="F:poly(A)-specific ribonuclease activity"/>
    <property type="evidence" value="ECO:0007669"/>
    <property type="project" value="TreeGrafter"/>
</dbReference>
<dbReference type="InterPro" id="IPR050785">
    <property type="entry name" value="PAN2-PAN3_catalytic_subunit"/>
</dbReference>
<dbReference type="OrthoDB" id="16516at2759"/>
<organism evidence="4">
    <name type="scientific">Anisakis simplex</name>
    <name type="common">Herring worm</name>
    <dbReference type="NCBI Taxonomy" id="6269"/>
    <lineage>
        <taxon>Eukaryota</taxon>
        <taxon>Metazoa</taxon>
        <taxon>Ecdysozoa</taxon>
        <taxon>Nematoda</taxon>
        <taxon>Chromadorea</taxon>
        <taxon>Rhabditida</taxon>
        <taxon>Spirurina</taxon>
        <taxon>Ascaridomorpha</taxon>
        <taxon>Ascaridoidea</taxon>
        <taxon>Anisakidae</taxon>
        <taxon>Anisakis</taxon>
        <taxon>Anisakis simplex complex</taxon>
    </lineage>
</organism>
<proteinExistence type="predicted"/>
<dbReference type="Proteomes" id="UP000267096">
    <property type="component" value="Unassembled WGS sequence"/>
</dbReference>
<keyword evidence="3" id="KW-1185">Reference proteome</keyword>
<protein>
    <submittedName>
        <fullName evidence="4">PAB-dependent poly(A)-specific ribonuclease subunit PAN2 (inferred by orthology to a human protein)</fullName>
    </submittedName>
</protein>
<dbReference type="AlphaFoldDB" id="A0A0M3KFE4"/>
<evidence type="ECO:0000313" key="4">
    <source>
        <dbReference type="WBParaSite" id="ASIM_0001970301-mRNA-1"/>
    </source>
</evidence>
<dbReference type="Gene3D" id="3.90.70.10">
    <property type="entry name" value="Cysteine proteinases"/>
    <property type="match status" value="1"/>
</dbReference>
<evidence type="ECO:0000259" key="1">
    <source>
        <dbReference type="Pfam" id="PF13423"/>
    </source>
</evidence>
<dbReference type="GO" id="GO:0031251">
    <property type="term" value="C:PAN complex"/>
    <property type="evidence" value="ECO:0007669"/>
    <property type="project" value="TreeGrafter"/>
</dbReference>
<dbReference type="PANTHER" id="PTHR15728:SF0">
    <property type="entry name" value="PAN2-PAN3 DEADENYLATION COMPLEX CATALYTIC SUBUNIT PAN2"/>
    <property type="match status" value="1"/>
</dbReference>
<evidence type="ECO:0000313" key="3">
    <source>
        <dbReference type="Proteomes" id="UP000267096"/>
    </source>
</evidence>
<feature type="domain" description="PAN2 UCH" evidence="1">
    <location>
        <begin position="54"/>
        <end position="144"/>
    </location>
</feature>
<reference evidence="2 3" key="2">
    <citation type="submission" date="2018-11" db="EMBL/GenBank/DDBJ databases">
        <authorList>
            <consortium name="Pathogen Informatics"/>
        </authorList>
    </citation>
    <scope>NUCLEOTIDE SEQUENCE [LARGE SCALE GENOMIC DNA]</scope>
</reference>
<dbReference type="GO" id="GO:0000289">
    <property type="term" value="P:nuclear-transcribed mRNA poly(A) tail shortening"/>
    <property type="evidence" value="ECO:0007669"/>
    <property type="project" value="TreeGrafter"/>
</dbReference>
<dbReference type="GO" id="GO:0000932">
    <property type="term" value="C:P-body"/>
    <property type="evidence" value="ECO:0007669"/>
    <property type="project" value="TreeGrafter"/>
</dbReference>
<dbReference type="EMBL" id="UYRR01036604">
    <property type="protein sequence ID" value="VDK67513.1"/>
    <property type="molecule type" value="Genomic_DNA"/>
</dbReference>
<dbReference type="WBParaSite" id="ASIM_0001970301-mRNA-1">
    <property type="protein sequence ID" value="ASIM_0001970301-mRNA-1"/>
    <property type="gene ID" value="ASIM_0001970301"/>
</dbReference>
<dbReference type="PANTHER" id="PTHR15728">
    <property type="entry name" value="DEADENYLATION COMPLEX CATALYTIC SUBUNIT PAN2"/>
    <property type="match status" value="1"/>
</dbReference>